<organism evidence="2 3">
    <name type="scientific">Diploscapter pachys</name>
    <dbReference type="NCBI Taxonomy" id="2018661"/>
    <lineage>
        <taxon>Eukaryota</taxon>
        <taxon>Metazoa</taxon>
        <taxon>Ecdysozoa</taxon>
        <taxon>Nematoda</taxon>
        <taxon>Chromadorea</taxon>
        <taxon>Rhabditida</taxon>
        <taxon>Rhabditina</taxon>
        <taxon>Rhabditomorpha</taxon>
        <taxon>Rhabditoidea</taxon>
        <taxon>Rhabditidae</taxon>
        <taxon>Diploscapter</taxon>
    </lineage>
</organism>
<dbReference type="AlphaFoldDB" id="A0A2A2KI44"/>
<reference evidence="2 3" key="1">
    <citation type="journal article" date="2017" name="Curr. Biol.">
        <title>Genome architecture and evolution of a unichromosomal asexual nematode.</title>
        <authorList>
            <person name="Fradin H."/>
            <person name="Zegar C."/>
            <person name="Gutwein M."/>
            <person name="Lucas J."/>
            <person name="Kovtun M."/>
            <person name="Corcoran D."/>
            <person name="Baugh L.R."/>
            <person name="Kiontke K."/>
            <person name="Gunsalus K."/>
            <person name="Fitch D.H."/>
            <person name="Piano F."/>
        </authorList>
    </citation>
    <scope>NUCLEOTIDE SEQUENCE [LARGE SCALE GENOMIC DNA]</scope>
    <source>
        <strain evidence="2">PF1309</strain>
    </source>
</reference>
<feature type="region of interest" description="Disordered" evidence="1">
    <location>
        <begin position="1"/>
        <end position="23"/>
    </location>
</feature>
<feature type="region of interest" description="Disordered" evidence="1">
    <location>
        <begin position="123"/>
        <end position="192"/>
    </location>
</feature>
<comment type="caution">
    <text evidence="2">The sequence shown here is derived from an EMBL/GenBank/DDBJ whole genome shotgun (WGS) entry which is preliminary data.</text>
</comment>
<protein>
    <submittedName>
        <fullName evidence="2">Uncharacterized protein</fullName>
    </submittedName>
</protein>
<dbReference type="Proteomes" id="UP000218231">
    <property type="component" value="Unassembled WGS sequence"/>
</dbReference>
<name>A0A2A2KI44_9BILA</name>
<keyword evidence="3" id="KW-1185">Reference proteome</keyword>
<accession>A0A2A2KI44</accession>
<proteinExistence type="predicted"/>
<evidence type="ECO:0000313" key="2">
    <source>
        <dbReference type="EMBL" id="PAV73529.1"/>
    </source>
</evidence>
<feature type="compositionally biased region" description="Low complexity" evidence="1">
    <location>
        <begin position="130"/>
        <end position="146"/>
    </location>
</feature>
<gene>
    <name evidence="2" type="ORF">WR25_04742</name>
</gene>
<sequence length="192" mass="20699">MRDQADVGRRMAQRDERYGSHRCDRPFAPVGHSRPIPFCGQDISWRGRHGHSVACVRKAAIGLPRMVGSIGQAASLRSPCRTRSRPAAFASNSARSALRYIVFQSISRWSGPTQVPMLAVTPRSNGMRWPRSPSSTSRASSGAAAGVRIANSSPPMRAISDSGAATDRSARAKTRNTSSPPSWPMVSLTALK</sequence>
<evidence type="ECO:0000313" key="3">
    <source>
        <dbReference type="Proteomes" id="UP000218231"/>
    </source>
</evidence>
<evidence type="ECO:0000256" key="1">
    <source>
        <dbReference type="SAM" id="MobiDB-lite"/>
    </source>
</evidence>
<dbReference type="EMBL" id="LIAE01008577">
    <property type="protein sequence ID" value="PAV73529.1"/>
    <property type="molecule type" value="Genomic_DNA"/>
</dbReference>